<dbReference type="InterPro" id="IPR001173">
    <property type="entry name" value="Glyco_trans_2-like"/>
</dbReference>
<dbReference type="Pfam" id="PF00535">
    <property type="entry name" value="Glycos_transf_2"/>
    <property type="match status" value="1"/>
</dbReference>
<name>A0A1I2TNX2_9BACT</name>
<dbReference type="InterPro" id="IPR029044">
    <property type="entry name" value="Nucleotide-diphossugar_trans"/>
</dbReference>
<dbReference type="CDD" id="cd00761">
    <property type="entry name" value="Glyco_tranf_GTA_type"/>
    <property type="match status" value="1"/>
</dbReference>
<dbReference type="RefSeq" id="WP_092791024.1">
    <property type="nucleotide sequence ID" value="NZ_FOPC01000006.1"/>
</dbReference>
<evidence type="ECO:0000313" key="2">
    <source>
        <dbReference type="EMBL" id="SFG64031.1"/>
    </source>
</evidence>
<dbReference type="PANTHER" id="PTHR43685">
    <property type="entry name" value="GLYCOSYLTRANSFERASE"/>
    <property type="match status" value="1"/>
</dbReference>
<proteinExistence type="predicted"/>
<keyword evidence="2" id="KW-0808">Transferase</keyword>
<dbReference type="Gene3D" id="3.90.550.10">
    <property type="entry name" value="Spore Coat Polysaccharide Biosynthesis Protein SpsA, Chain A"/>
    <property type="match status" value="1"/>
</dbReference>
<gene>
    <name evidence="2" type="ORF">SAMN04487988_10618</name>
</gene>
<reference evidence="3" key="1">
    <citation type="submission" date="2016-10" db="EMBL/GenBank/DDBJ databases">
        <authorList>
            <person name="Varghese N."/>
            <person name="Submissions S."/>
        </authorList>
    </citation>
    <scope>NUCLEOTIDE SEQUENCE [LARGE SCALE GENOMIC DNA]</scope>
    <source>
        <strain evidence="3">DSM 19315</strain>
    </source>
</reference>
<dbReference type="PANTHER" id="PTHR43685:SF2">
    <property type="entry name" value="GLYCOSYLTRANSFERASE 2-LIKE DOMAIN-CONTAINING PROTEIN"/>
    <property type="match status" value="1"/>
</dbReference>
<dbReference type="InterPro" id="IPR050834">
    <property type="entry name" value="Glycosyltransf_2"/>
</dbReference>
<keyword evidence="3" id="KW-1185">Reference proteome</keyword>
<evidence type="ECO:0000313" key="3">
    <source>
        <dbReference type="Proteomes" id="UP000199642"/>
    </source>
</evidence>
<dbReference type="EMBL" id="FOPC01000006">
    <property type="protein sequence ID" value="SFG64031.1"/>
    <property type="molecule type" value="Genomic_DNA"/>
</dbReference>
<dbReference type="OrthoDB" id="927791at2"/>
<dbReference type="Proteomes" id="UP000199642">
    <property type="component" value="Unassembled WGS sequence"/>
</dbReference>
<feature type="domain" description="Glycosyltransferase 2-like" evidence="1">
    <location>
        <begin position="5"/>
        <end position="151"/>
    </location>
</feature>
<dbReference type="STRING" id="435880.SAMN04487988_10618"/>
<evidence type="ECO:0000259" key="1">
    <source>
        <dbReference type="Pfam" id="PF00535"/>
    </source>
</evidence>
<sequence>MLSTSVIIPVFNAVEYLRVAVESAIHFGEVVEVLLVDDMSTDNSLEEIQELAKQYDKVRNIPNQQKRYASGCRNLAILQAKGDLIAFLDADDWYYPNRFKKDLDLFTSNSKVKITYSYSTINFPNGKTIPYGVQHDFSKTLNDNSTFWEEYHYSVKNDLVLGHVNANTVHMDVFKNGDFWDGRLKVHADTEFWWRLNRKYKFYASELAIPVSAARRHDHNTIYNKSVKTKTIMLLVWMDNIGIKNLYGFEKRAVIYHLARAISNPIKKHLLRKSVLHGFQWIANALRPVFIPVFYRWGMAKYKLYKE</sequence>
<dbReference type="AlphaFoldDB" id="A0A1I2TNX2"/>
<dbReference type="GO" id="GO:0016740">
    <property type="term" value="F:transferase activity"/>
    <property type="evidence" value="ECO:0007669"/>
    <property type="project" value="UniProtKB-KW"/>
</dbReference>
<accession>A0A1I2TNX2</accession>
<organism evidence="2 3">
    <name type="scientific">Algoriphagus hitonicola</name>
    <dbReference type="NCBI Taxonomy" id="435880"/>
    <lineage>
        <taxon>Bacteria</taxon>
        <taxon>Pseudomonadati</taxon>
        <taxon>Bacteroidota</taxon>
        <taxon>Cytophagia</taxon>
        <taxon>Cytophagales</taxon>
        <taxon>Cyclobacteriaceae</taxon>
        <taxon>Algoriphagus</taxon>
    </lineage>
</organism>
<dbReference type="SUPFAM" id="SSF53448">
    <property type="entry name" value="Nucleotide-diphospho-sugar transferases"/>
    <property type="match status" value="1"/>
</dbReference>
<protein>
    <submittedName>
        <fullName evidence="2">Glycosyltransferase involved in cell wall bisynthesis</fullName>
    </submittedName>
</protein>